<dbReference type="RefSeq" id="XP_023471571.1">
    <property type="nucleotide sequence ID" value="XM_023607924.1"/>
</dbReference>
<dbReference type="PANTHER" id="PTHR13773:SF8">
    <property type="entry name" value="PHOSPHATIDATE CYTIDYLYLTRANSFERASE, PHOTORECEPTOR-SPECIFIC"/>
    <property type="match status" value="1"/>
</dbReference>
<comment type="pathway">
    <text evidence="3 16">Phospholipid metabolism; CDP-diacylglycerol biosynthesis; CDP-diacylglycerol from sn-glycerol 3-phosphate: step 3/3.</text>
</comment>
<dbReference type="GO" id="GO:0004605">
    <property type="term" value="F:phosphatidate cytidylyltransferase activity"/>
    <property type="evidence" value="ECO:0007669"/>
    <property type="project" value="UniProtKB-EC"/>
</dbReference>
<keyword evidence="7" id="KW-0444">Lipid biosynthesis</keyword>
<reference evidence="18 19" key="1">
    <citation type="journal article" date="2016" name="Proc. Natl. Acad. Sci. U.S.A.">
        <title>Lipid metabolic changes in an early divergent fungus govern the establishment of a mutualistic symbiosis with endobacteria.</title>
        <authorList>
            <person name="Lastovetsky O.A."/>
            <person name="Gaspar M.L."/>
            <person name="Mondo S.J."/>
            <person name="LaButti K.M."/>
            <person name="Sandor L."/>
            <person name="Grigoriev I.V."/>
            <person name="Henry S.A."/>
            <person name="Pawlowska T.E."/>
        </authorList>
    </citation>
    <scope>NUCLEOTIDE SEQUENCE [LARGE SCALE GENOMIC DNA]</scope>
    <source>
        <strain evidence="18 19">ATCC 52813</strain>
    </source>
</reference>
<evidence type="ECO:0000256" key="8">
    <source>
        <dbReference type="ARBA" id="ARBA00022679"/>
    </source>
</evidence>
<dbReference type="InterPro" id="IPR000374">
    <property type="entry name" value="PC_trans"/>
</dbReference>
<protein>
    <recommendedName>
        <fullName evidence="6 16">Phosphatidate cytidylyltransferase</fullName>
        <ecNumber evidence="6 16">2.7.7.41</ecNumber>
    </recommendedName>
</protein>
<keyword evidence="13 17" id="KW-0472">Membrane</keyword>
<comment type="subcellular location">
    <subcellularLocation>
        <location evidence="2">Membrane</location>
        <topology evidence="2">Multi-pass membrane protein</topology>
    </subcellularLocation>
</comment>
<accession>A0A2G4TA35</accession>
<comment type="pathway">
    <text evidence="4">Lipid metabolism.</text>
</comment>
<keyword evidence="12" id="KW-0443">Lipid metabolism</keyword>
<evidence type="ECO:0000256" key="15">
    <source>
        <dbReference type="ARBA" id="ARBA00023264"/>
    </source>
</evidence>
<keyword evidence="8 16" id="KW-0808">Transferase</keyword>
<evidence type="ECO:0000256" key="14">
    <source>
        <dbReference type="ARBA" id="ARBA00023209"/>
    </source>
</evidence>
<dbReference type="GO" id="GO:0016024">
    <property type="term" value="P:CDP-diacylglycerol biosynthetic process"/>
    <property type="evidence" value="ECO:0007669"/>
    <property type="project" value="UniProtKB-UniPathway"/>
</dbReference>
<evidence type="ECO:0000313" key="18">
    <source>
        <dbReference type="EMBL" id="PHZ17863.1"/>
    </source>
</evidence>
<evidence type="ECO:0000256" key="10">
    <source>
        <dbReference type="ARBA" id="ARBA00022695"/>
    </source>
</evidence>
<dbReference type="STRING" id="1340429.A0A2G4TA35"/>
<evidence type="ECO:0000256" key="13">
    <source>
        <dbReference type="ARBA" id="ARBA00023136"/>
    </source>
</evidence>
<feature type="transmembrane region" description="Helical" evidence="17">
    <location>
        <begin position="171"/>
        <end position="189"/>
    </location>
</feature>
<proteinExistence type="inferred from homology"/>
<evidence type="ECO:0000256" key="12">
    <source>
        <dbReference type="ARBA" id="ARBA00023098"/>
    </source>
</evidence>
<dbReference type="UniPathway" id="UPA00557">
    <property type="reaction ID" value="UER00614"/>
</dbReference>
<evidence type="ECO:0000256" key="17">
    <source>
        <dbReference type="SAM" id="Phobius"/>
    </source>
</evidence>
<comment type="similarity">
    <text evidence="5 16">Belongs to the CDS family.</text>
</comment>
<organism evidence="18 19">
    <name type="scientific">Rhizopus microsporus ATCC 52813</name>
    <dbReference type="NCBI Taxonomy" id="1340429"/>
    <lineage>
        <taxon>Eukaryota</taxon>
        <taxon>Fungi</taxon>
        <taxon>Fungi incertae sedis</taxon>
        <taxon>Mucoromycota</taxon>
        <taxon>Mucoromycotina</taxon>
        <taxon>Mucoromycetes</taxon>
        <taxon>Mucorales</taxon>
        <taxon>Mucorineae</taxon>
        <taxon>Rhizopodaceae</taxon>
        <taxon>Rhizopus</taxon>
    </lineage>
</organism>
<dbReference type="EMBL" id="KZ303842">
    <property type="protein sequence ID" value="PHZ17863.1"/>
    <property type="molecule type" value="Genomic_DNA"/>
</dbReference>
<evidence type="ECO:0000256" key="1">
    <source>
        <dbReference type="ARBA" id="ARBA00001698"/>
    </source>
</evidence>
<dbReference type="Pfam" id="PF01148">
    <property type="entry name" value="CTP_transf_1"/>
    <property type="match status" value="1"/>
</dbReference>
<gene>
    <name evidence="18" type="ORF">RHIMIDRAFT_233284</name>
</gene>
<evidence type="ECO:0000313" key="19">
    <source>
        <dbReference type="Proteomes" id="UP000242254"/>
    </source>
</evidence>
<dbReference type="PROSITE" id="PS01315">
    <property type="entry name" value="CDS"/>
    <property type="match status" value="1"/>
</dbReference>
<dbReference type="GO" id="GO:0005789">
    <property type="term" value="C:endoplasmic reticulum membrane"/>
    <property type="evidence" value="ECO:0007669"/>
    <property type="project" value="TreeGrafter"/>
</dbReference>
<dbReference type="Proteomes" id="UP000242254">
    <property type="component" value="Unassembled WGS sequence"/>
</dbReference>
<keyword evidence="10 16" id="KW-0548">Nucleotidyltransferase</keyword>
<keyword evidence="19" id="KW-1185">Reference proteome</keyword>
<sequence>MSELKKRLYSSVLMLSCVFALLYFNQIDLLLAAVEAKVFHELRRVSLTNSKAQEERIQVYSDWTLFLAAALLSTFCNLYGFIVYVAWFMFWVTFILDKQEHLNDKLLHVFWLHTALIYIGLQPLFIRSNVTHGLFWFLFPCCLVFVNDTAAYVCGRLFGRYRLLRLSPKKTLEGYLGAIILTVLFGYWLSSWLGQKSSLIDKKPDHIQFHGMMLSLFASIAAPFSGFLASAIKRASGVKDFGHWIPGHGGLTDRVDCHLFMAAFTYFYCKEYVYFQA</sequence>
<evidence type="ECO:0000256" key="9">
    <source>
        <dbReference type="ARBA" id="ARBA00022692"/>
    </source>
</evidence>
<evidence type="ECO:0000256" key="6">
    <source>
        <dbReference type="ARBA" id="ARBA00012487"/>
    </source>
</evidence>
<keyword evidence="15" id="KW-1208">Phospholipid metabolism</keyword>
<feature type="transmembrane region" description="Helical" evidence="17">
    <location>
        <begin position="106"/>
        <end position="125"/>
    </location>
</feature>
<dbReference type="EC" id="2.7.7.41" evidence="6 16"/>
<evidence type="ECO:0000256" key="11">
    <source>
        <dbReference type="ARBA" id="ARBA00022989"/>
    </source>
</evidence>
<dbReference type="PANTHER" id="PTHR13773">
    <property type="entry name" value="PHOSPHATIDATE CYTIDYLYLTRANSFERASE"/>
    <property type="match status" value="1"/>
</dbReference>
<comment type="catalytic activity">
    <reaction evidence="1 16">
        <text>a 1,2-diacyl-sn-glycero-3-phosphate + CTP + H(+) = a CDP-1,2-diacyl-sn-glycerol + diphosphate</text>
        <dbReference type="Rhea" id="RHEA:16229"/>
        <dbReference type="ChEBI" id="CHEBI:15378"/>
        <dbReference type="ChEBI" id="CHEBI:33019"/>
        <dbReference type="ChEBI" id="CHEBI:37563"/>
        <dbReference type="ChEBI" id="CHEBI:58332"/>
        <dbReference type="ChEBI" id="CHEBI:58608"/>
        <dbReference type="EC" id="2.7.7.41"/>
    </reaction>
</comment>
<keyword evidence="11 17" id="KW-1133">Transmembrane helix</keyword>
<evidence type="ECO:0000256" key="3">
    <source>
        <dbReference type="ARBA" id="ARBA00005119"/>
    </source>
</evidence>
<name>A0A2G4TA35_RHIZD</name>
<evidence type="ECO:0000256" key="2">
    <source>
        <dbReference type="ARBA" id="ARBA00004141"/>
    </source>
</evidence>
<dbReference type="AlphaFoldDB" id="A0A2G4TA35"/>
<evidence type="ECO:0000256" key="7">
    <source>
        <dbReference type="ARBA" id="ARBA00022516"/>
    </source>
</evidence>
<feature type="transmembrane region" description="Helical" evidence="17">
    <location>
        <begin position="12"/>
        <end position="34"/>
    </location>
</feature>
<evidence type="ECO:0000256" key="4">
    <source>
        <dbReference type="ARBA" id="ARBA00005189"/>
    </source>
</evidence>
<evidence type="ECO:0000256" key="5">
    <source>
        <dbReference type="ARBA" id="ARBA00010185"/>
    </source>
</evidence>
<dbReference type="InterPro" id="IPR016720">
    <property type="entry name" value="PC_Trfase_euk"/>
</dbReference>
<feature type="transmembrane region" description="Helical" evidence="17">
    <location>
        <begin position="137"/>
        <end position="159"/>
    </location>
</feature>
<feature type="transmembrane region" description="Helical" evidence="17">
    <location>
        <begin position="65"/>
        <end position="94"/>
    </location>
</feature>
<evidence type="ECO:0000256" key="16">
    <source>
        <dbReference type="RuleBase" id="RU003938"/>
    </source>
</evidence>
<dbReference type="GeneID" id="35438914"/>
<keyword evidence="9 16" id="KW-0812">Transmembrane</keyword>
<keyword evidence="14" id="KW-0594">Phospholipid biosynthesis</keyword>
<feature type="transmembrane region" description="Helical" evidence="17">
    <location>
        <begin position="209"/>
        <end position="229"/>
    </location>
</feature>